<proteinExistence type="predicted"/>
<dbReference type="Pfam" id="PF13360">
    <property type="entry name" value="PQQ_2"/>
    <property type="match status" value="1"/>
</dbReference>
<evidence type="ECO:0000256" key="1">
    <source>
        <dbReference type="SAM" id="MobiDB-lite"/>
    </source>
</evidence>
<gene>
    <name evidence="3" type="ORF">S01H1_46734</name>
</gene>
<dbReference type="InterPro" id="IPR002372">
    <property type="entry name" value="PQQ_rpt_dom"/>
</dbReference>
<feature type="non-terminal residue" evidence="3">
    <location>
        <position position="1"/>
    </location>
</feature>
<feature type="region of interest" description="Disordered" evidence="1">
    <location>
        <begin position="16"/>
        <end position="39"/>
    </location>
</feature>
<evidence type="ECO:0000313" key="3">
    <source>
        <dbReference type="EMBL" id="GAG10280.1"/>
    </source>
</evidence>
<dbReference type="SUPFAM" id="SSF50998">
    <property type="entry name" value="Quinoprotein alcohol dehydrogenase-like"/>
    <property type="match status" value="1"/>
</dbReference>
<dbReference type="InterPro" id="IPR011047">
    <property type="entry name" value="Quinoprotein_ADH-like_sf"/>
</dbReference>
<protein>
    <recommendedName>
        <fullName evidence="2">Pyrrolo-quinoline quinone repeat domain-containing protein</fullName>
    </recommendedName>
</protein>
<dbReference type="InterPro" id="IPR015943">
    <property type="entry name" value="WD40/YVTN_repeat-like_dom_sf"/>
</dbReference>
<feature type="non-terminal residue" evidence="3">
    <location>
        <position position="263"/>
    </location>
</feature>
<comment type="caution">
    <text evidence="3">The sequence shown here is derived from an EMBL/GenBank/DDBJ whole genome shotgun (WGS) entry which is preliminary data.</text>
</comment>
<dbReference type="AlphaFoldDB" id="X0UWZ7"/>
<evidence type="ECO:0000259" key="2">
    <source>
        <dbReference type="Pfam" id="PF13360"/>
    </source>
</evidence>
<feature type="domain" description="Pyrrolo-quinoline quinone repeat" evidence="2">
    <location>
        <begin position="2"/>
        <end position="185"/>
    </location>
</feature>
<dbReference type="PANTHER" id="PTHR34512:SF30">
    <property type="entry name" value="OUTER MEMBRANE PROTEIN ASSEMBLY FACTOR BAMB"/>
    <property type="match status" value="1"/>
</dbReference>
<reference evidence="3" key="1">
    <citation type="journal article" date="2014" name="Front. Microbiol.">
        <title>High frequency of phylogenetically diverse reductive dehalogenase-homologous genes in deep subseafloor sedimentary metagenomes.</title>
        <authorList>
            <person name="Kawai M."/>
            <person name="Futagami T."/>
            <person name="Toyoda A."/>
            <person name="Takaki Y."/>
            <person name="Nishi S."/>
            <person name="Hori S."/>
            <person name="Arai W."/>
            <person name="Tsubouchi T."/>
            <person name="Morono Y."/>
            <person name="Uchiyama I."/>
            <person name="Ito T."/>
            <person name="Fujiyama A."/>
            <person name="Inagaki F."/>
            <person name="Takami H."/>
        </authorList>
    </citation>
    <scope>NUCLEOTIDE SEQUENCE</scope>
    <source>
        <strain evidence="3">Expedition CK06-06</strain>
    </source>
</reference>
<dbReference type="EMBL" id="BARS01029934">
    <property type="protein sequence ID" value="GAG10280.1"/>
    <property type="molecule type" value="Genomic_DNA"/>
</dbReference>
<name>X0UWZ7_9ZZZZ</name>
<organism evidence="3">
    <name type="scientific">marine sediment metagenome</name>
    <dbReference type="NCBI Taxonomy" id="412755"/>
    <lineage>
        <taxon>unclassified sequences</taxon>
        <taxon>metagenomes</taxon>
        <taxon>ecological metagenomes</taxon>
    </lineage>
</organism>
<dbReference type="Gene3D" id="2.130.10.10">
    <property type="entry name" value="YVTN repeat-like/Quinoprotein amine dehydrogenase"/>
    <property type="match status" value="1"/>
</dbReference>
<accession>X0UWZ7</accession>
<sequence length="263" mass="28408">LVIKAFDRRGKEKWKADNGPAWRGADDDPAWGSRYPDSRSAPTVTNGRLYVLSGAGRLGCFDAATGRKIWLVPVRENFKGSAPVCGYAESVLVDGERVVCSPGGRQAALVALDTKTGRLAWRTRKFEDDASYGSAILCEHAGRRQIVTMTAKHAIGVDPVNGRLLWRYRHDGMRGAGNMSACTMVFRDGGLYGSIGHGIGGFKLQLRGPDSAGRFEAVQVWADGALDNLHGGLVLVDGHIYGSKFFTSSRGSWVCLDFQTGKA</sequence>
<dbReference type="PANTHER" id="PTHR34512">
    <property type="entry name" value="CELL SURFACE PROTEIN"/>
    <property type="match status" value="1"/>
</dbReference>